<feature type="transmembrane region" description="Helical" evidence="9">
    <location>
        <begin position="275"/>
        <end position="297"/>
    </location>
</feature>
<dbReference type="Proteomes" id="UP001617427">
    <property type="component" value="Unassembled WGS sequence"/>
</dbReference>
<dbReference type="SUPFAM" id="SSF52540">
    <property type="entry name" value="P-loop containing nucleoside triphosphate hydrolases"/>
    <property type="match status" value="1"/>
</dbReference>
<dbReference type="Pfam" id="PF00005">
    <property type="entry name" value="ABC_tran"/>
    <property type="match status" value="1"/>
</dbReference>
<keyword evidence="8 9" id="KW-0472">Membrane</keyword>
<dbReference type="InterPro" id="IPR011527">
    <property type="entry name" value="ABC1_TM_dom"/>
</dbReference>
<dbReference type="PROSITE" id="PS50929">
    <property type="entry name" value="ABC_TM1F"/>
    <property type="match status" value="1"/>
</dbReference>
<feature type="domain" description="ABC transmembrane type-1" evidence="11">
    <location>
        <begin position="41"/>
        <end position="328"/>
    </location>
</feature>
<evidence type="ECO:0000256" key="1">
    <source>
        <dbReference type="ARBA" id="ARBA00004651"/>
    </source>
</evidence>
<evidence type="ECO:0000259" key="10">
    <source>
        <dbReference type="PROSITE" id="PS50893"/>
    </source>
</evidence>
<dbReference type="SUPFAM" id="SSF90123">
    <property type="entry name" value="ABC transporter transmembrane region"/>
    <property type="match status" value="1"/>
</dbReference>
<keyword evidence="13" id="KW-1185">Reference proteome</keyword>
<comment type="subcellular location">
    <subcellularLocation>
        <location evidence="1">Cell membrane</location>
        <topology evidence="1">Multi-pass membrane protein</topology>
    </subcellularLocation>
</comment>
<dbReference type="InterPro" id="IPR017871">
    <property type="entry name" value="ABC_transporter-like_CS"/>
</dbReference>
<feature type="transmembrane region" description="Helical" evidence="9">
    <location>
        <begin position="39"/>
        <end position="60"/>
    </location>
</feature>
<evidence type="ECO:0000259" key="11">
    <source>
        <dbReference type="PROSITE" id="PS50929"/>
    </source>
</evidence>
<evidence type="ECO:0000313" key="13">
    <source>
        <dbReference type="Proteomes" id="UP001617427"/>
    </source>
</evidence>
<protein>
    <submittedName>
        <fullName evidence="12">ABCB family ABC transporter ATP-binding protein/permease</fullName>
    </submittedName>
</protein>
<keyword evidence="3" id="KW-1003">Cell membrane</keyword>
<dbReference type="InterPro" id="IPR003439">
    <property type="entry name" value="ABC_transporter-like_ATP-bd"/>
</dbReference>
<accession>A0ABW8F4A2</accession>
<evidence type="ECO:0000256" key="9">
    <source>
        <dbReference type="SAM" id="Phobius"/>
    </source>
</evidence>
<reference evidence="12 13" key="1">
    <citation type="submission" date="2024-10" db="EMBL/GenBank/DDBJ databases">
        <title>The Natural Products Discovery Center: Release of the First 8490 Sequenced Strains for Exploring Actinobacteria Biosynthetic Diversity.</title>
        <authorList>
            <person name="Kalkreuter E."/>
            <person name="Kautsar S.A."/>
            <person name="Yang D."/>
            <person name="Bader C.D."/>
            <person name="Teijaro C.N."/>
            <person name="Fluegel L."/>
            <person name="Davis C.M."/>
            <person name="Simpson J.R."/>
            <person name="Lauterbach L."/>
            <person name="Steele A.D."/>
            <person name="Gui C."/>
            <person name="Meng S."/>
            <person name="Li G."/>
            <person name="Viehrig K."/>
            <person name="Ye F."/>
            <person name="Su P."/>
            <person name="Kiefer A.F."/>
            <person name="Nichols A."/>
            <person name="Cepeda A.J."/>
            <person name="Yan W."/>
            <person name="Fan B."/>
            <person name="Jiang Y."/>
            <person name="Adhikari A."/>
            <person name="Zheng C.-J."/>
            <person name="Schuster L."/>
            <person name="Cowan T.M."/>
            <person name="Smanski M.J."/>
            <person name="Chevrette M.G."/>
            <person name="De Carvalho L.P.S."/>
            <person name="Shen B."/>
        </authorList>
    </citation>
    <scope>NUCLEOTIDE SEQUENCE [LARGE SCALE GENOMIC DNA]</scope>
    <source>
        <strain evidence="12 13">NPDC087045</strain>
    </source>
</reference>
<proteinExistence type="predicted"/>
<evidence type="ECO:0000256" key="5">
    <source>
        <dbReference type="ARBA" id="ARBA00022741"/>
    </source>
</evidence>
<keyword evidence="2" id="KW-0813">Transport</keyword>
<evidence type="ECO:0000256" key="8">
    <source>
        <dbReference type="ARBA" id="ARBA00023136"/>
    </source>
</evidence>
<dbReference type="PANTHER" id="PTHR24221:SF402">
    <property type="entry name" value="IRON-SULFUR CLUSTERS TRANSPORTER ABCB7, MITOCHONDRIAL"/>
    <property type="match status" value="1"/>
</dbReference>
<dbReference type="InterPro" id="IPR036640">
    <property type="entry name" value="ABC1_TM_sf"/>
</dbReference>
<dbReference type="Pfam" id="PF00664">
    <property type="entry name" value="ABC_membrane"/>
    <property type="match status" value="1"/>
</dbReference>
<dbReference type="GO" id="GO:0005524">
    <property type="term" value="F:ATP binding"/>
    <property type="evidence" value="ECO:0007669"/>
    <property type="project" value="UniProtKB-KW"/>
</dbReference>
<gene>
    <name evidence="12" type="ORF">ACIPEN_19870</name>
</gene>
<dbReference type="InterPro" id="IPR027417">
    <property type="entry name" value="P-loop_NTPase"/>
</dbReference>
<evidence type="ECO:0000256" key="2">
    <source>
        <dbReference type="ARBA" id="ARBA00022448"/>
    </source>
</evidence>
<dbReference type="EMBL" id="JBIUZV010000015">
    <property type="protein sequence ID" value="MFJ3048096.1"/>
    <property type="molecule type" value="Genomic_DNA"/>
</dbReference>
<name>A0ABW8F4A2_9BURK</name>
<dbReference type="InterPro" id="IPR039421">
    <property type="entry name" value="Type_1_exporter"/>
</dbReference>
<keyword evidence="7 9" id="KW-1133">Transmembrane helix</keyword>
<dbReference type="Gene3D" id="1.20.1560.10">
    <property type="entry name" value="ABC transporter type 1, transmembrane domain"/>
    <property type="match status" value="1"/>
</dbReference>
<sequence>MRRYPNTSSPQANATPRQRSDWAIVKTLLPYLWTYKWRVMLALAFLVGAKVANVGVPLILKKLVDLMSATVAHPQALLVLPLGLLAAYGALRLATSVFTELRELMFARVTQRAVRTIALQVFQHLHALSLRFHLNRQTGGMTRDIERGTRGVSTLVSYTLFSILPTIIEILLVLAYLVLHYDIWFSIITAGALALYILFTITVTEWRTHFRRTMNDLDSRANTRAIDSLLNYETVKYFGNESFEARRYDEGLQRYERAAVKSQSSLSLLNTGQSAIIAIAVTLILWRATVGVINGTMTLGDMVLVNAFMIQLYIPLNFLGVLYREIKQSLADMERLFSLLEENREVADSPAAAPLKAQGAALRFEHVDFSYESKRQILFDVDFTVPAGTTTAVVGHSGSGKSTLSRLLYRFYDVDRGAIRIDGQDLRDVTQASLRQAIGIVPQDTVLFNDTIEYNIAYGKPGASREQIVAAAKAAYIHEFIESLPDGYATMVGERGLKLSGGEKQRVAIARTLLKDPAILIFDEATSALDSRAEQAIQQQLAEIARERTTLVIAHRLSTIVDAHQILVLDHGRIVERGTHSGLLMANGLYAQMWLRQQAGADEESGSPSPEADVADVVAVAAGPGDEPTVLMPAGSR</sequence>
<feature type="transmembrane region" description="Helical" evidence="9">
    <location>
        <begin position="303"/>
        <end position="323"/>
    </location>
</feature>
<dbReference type="InterPro" id="IPR003593">
    <property type="entry name" value="AAA+_ATPase"/>
</dbReference>
<feature type="transmembrane region" description="Helical" evidence="9">
    <location>
        <begin position="183"/>
        <end position="204"/>
    </location>
</feature>
<comment type="caution">
    <text evidence="12">The sequence shown here is derived from an EMBL/GenBank/DDBJ whole genome shotgun (WGS) entry which is preliminary data.</text>
</comment>
<evidence type="ECO:0000256" key="6">
    <source>
        <dbReference type="ARBA" id="ARBA00022840"/>
    </source>
</evidence>
<evidence type="ECO:0000256" key="7">
    <source>
        <dbReference type="ARBA" id="ARBA00022989"/>
    </source>
</evidence>
<feature type="domain" description="ABC transporter" evidence="10">
    <location>
        <begin position="362"/>
        <end position="596"/>
    </location>
</feature>
<dbReference type="Gene3D" id="3.40.50.300">
    <property type="entry name" value="P-loop containing nucleotide triphosphate hydrolases"/>
    <property type="match status" value="1"/>
</dbReference>
<evidence type="ECO:0000313" key="12">
    <source>
        <dbReference type="EMBL" id="MFJ3048096.1"/>
    </source>
</evidence>
<organism evidence="12 13">
    <name type="scientific">Herbaspirillum chlorophenolicum</name>
    <dbReference type="NCBI Taxonomy" id="211589"/>
    <lineage>
        <taxon>Bacteria</taxon>
        <taxon>Pseudomonadati</taxon>
        <taxon>Pseudomonadota</taxon>
        <taxon>Betaproteobacteria</taxon>
        <taxon>Burkholderiales</taxon>
        <taxon>Oxalobacteraceae</taxon>
        <taxon>Herbaspirillum</taxon>
    </lineage>
</organism>
<keyword evidence="6 12" id="KW-0067">ATP-binding</keyword>
<dbReference type="CDD" id="cd03253">
    <property type="entry name" value="ABCC_ATM1_transporter"/>
    <property type="match status" value="1"/>
</dbReference>
<feature type="transmembrane region" description="Helical" evidence="9">
    <location>
        <begin position="72"/>
        <end position="93"/>
    </location>
</feature>
<dbReference type="CDD" id="cd18582">
    <property type="entry name" value="ABC_6TM_ATM1_ABCB7"/>
    <property type="match status" value="1"/>
</dbReference>
<dbReference type="RefSeq" id="WP_402702939.1">
    <property type="nucleotide sequence ID" value="NZ_JBIUZV010000015.1"/>
</dbReference>
<evidence type="ECO:0000256" key="3">
    <source>
        <dbReference type="ARBA" id="ARBA00022475"/>
    </source>
</evidence>
<evidence type="ECO:0000256" key="4">
    <source>
        <dbReference type="ARBA" id="ARBA00022692"/>
    </source>
</evidence>
<keyword evidence="5" id="KW-0547">Nucleotide-binding</keyword>
<keyword evidence="4 9" id="KW-0812">Transmembrane</keyword>
<dbReference type="PROSITE" id="PS00211">
    <property type="entry name" value="ABC_TRANSPORTER_1"/>
    <property type="match status" value="1"/>
</dbReference>
<feature type="transmembrane region" description="Helical" evidence="9">
    <location>
        <begin position="155"/>
        <end position="177"/>
    </location>
</feature>
<dbReference type="SMART" id="SM00382">
    <property type="entry name" value="AAA"/>
    <property type="match status" value="1"/>
</dbReference>
<dbReference type="PROSITE" id="PS50893">
    <property type="entry name" value="ABC_TRANSPORTER_2"/>
    <property type="match status" value="1"/>
</dbReference>
<dbReference type="PANTHER" id="PTHR24221">
    <property type="entry name" value="ATP-BINDING CASSETTE SUB-FAMILY B"/>
    <property type="match status" value="1"/>
</dbReference>